<dbReference type="Proteomes" id="UP000499080">
    <property type="component" value="Unassembled WGS sequence"/>
</dbReference>
<dbReference type="InterPro" id="IPR029033">
    <property type="entry name" value="His_PPase_superfam"/>
</dbReference>
<organism evidence="3 4">
    <name type="scientific">Araneus ventricosus</name>
    <name type="common">Orbweaver spider</name>
    <name type="synonym">Epeira ventricosa</name>
    <dbReference type="NCBI Taxonomy" id="182803"/>
    <lineage>
        <taxon>Eukaryota</taxon>
        <taxon>Metazoa</taxon>
        <taxon>Ecdysozoa</taxon>
        <taxon>Arthropoda</taxon>
        <taxon>Chelicerata</taxon>
        <taxon>Arachnida</taxon>
        <taxon>Araneae</taxon>
        <taxon>Araneomorphae</taxon>
        <taxon>Entelegynae</taxon>
        <taxon>Araneoidea</taxon>
        <taxon>Araneidae</taxon>
        <taxon>Araneus</taxon>
    </lineage>
</organism>
<feature type="non-terminal residue" evidence="3">
    <location>
        <position position="1"/>
    </location>
</feature>
<reference evidence="3 4" key="1">
    <citation type="journal article" date="2019" name="Sci. Rep.">
        <title>Orb-weaving spider Araneus ventricosus genome elucidates the spidroin gene catalogue.</title>
        <authorList>
            <person name="Kono N."/>
            <person name="Nakamura H."/>
            <person name="Ohtoshi R."/>
            <person name="Moran D.A.P."/>
            <person name="Shinohara A."/>
            <person name="Yoshida Y."/>
            <person name="Fujiwara M."/>
            <person name="Mori M."/>
            <person name="Tomita M."/>
            <person name="Arakawa K."/>
        </authorList>
    </citation>
    <scope>NUCLEOTIDE SEQUENCE [LARGE SCALE GENOMIC DNA]</scope>
</reference>
<dbReference type="InterPro" id="IPR050645">
    <property type="entry name" value="Histidine_acid_phosphatase"/>
</dbReference>
<dbReference type="AlphaFoldDB" id="A0A4Y2SFR6"/>
<accession>A0A4Y2SFR6</accession>
<dbReference type="PANTHER" id="PTHR11567:SF110">
    <property type="entry name" value="2-PHOSPHOXYLOSE PHOSPHATASE 1"/>
    <property type="match status" value="1"/>
</dbReference>
<name>A0A4Y2SFR6_ARAVE</name>
<dbReference type="Gene3D" id="3.40.50.1240">
    <property type="entry name" value="Phosphoglycerate mutase-like"/>
    <property type="match status" value="1"/>
</dbReference>
<comment type="caution">
    <text evidence="3">The sequence shown here is derived from an EMBL/GenBank/DDBJ whole genome shotgun (WGS) entry which is preliminary data.</text>
</comment>
<keyword evidence="4" id="KW-1185">Reference proteome</keyword>
<dbReference type="GO" id="GO:0016791">
    <property type="term" value="F:phosphatase activity"/>
    <property type="evidence" value="ECO:0007669"/>
    <property type="project" value="TreeGrafter"/>
</dbReference>
<dbReference type="PANTHER" id="PTHR11567">
    <property type="entry name" value="ACID PHOSPHATASE-RELATED"/>
    <property type="match status" value="1"/>
</dbReference>
<keyword evidence="1" id="KW-0378">Hydrolase</keyword>
<feature type="region of interest" description="Disordered" evidence="2">
    <location>
        <begin position="1"/>
        <end position="20"/>
    </location>
</feature>
<proteinExistence type="predicted"/>
<dbReference type="EMBL" id="BGPR01021618">
    <property type="protein sequence ID" value="GBN87084.1"/>
    <property type="molecule type" value="Genomic_DNA"/>
</dbReference>
<gene>
    <name evidence="3" type="primary">acp4_2</name>
    <name evidence="3" type="ORF">AVEN_240580_1</name>
</gene>
<dbReference type="OrthoDB" id="6413031at2759"/>
<dbReference type="SUPFAM" id="SSF53254">
    <property type="entry name" value="Phosphoglycerate mutase-like"/>
    <property type="match status" value="1"/>
</dbReference>
<evidence type="ECO:0000313" key="4">
    <source>
        <dbReference type="Proteomes" id="UP000499080"/>
    </source>
</evidence>
<protein>
    <submittedName>
        <fullName evidence="3">Testicular acid phosphatase</fullName>
    </submittedName>
</protein>
<sequence>VFRNGMSAPRELYPNDPNHPDHWEEGLGELTIHGRRQLYSLGKELRRRYSHYITANPREVTMQVATQQKNMRSGLSMLASLYAPNDFWEFVPGLPWQPVPVFYIPEDDDKVLSSFHNCPLVVERMKKLVGQFGNETVLEMYEQQMKFWSLNSGWPIKDWNDVVKLHRILSVEYANKHNVPAWAWKYWKELECLNDYAYKINFNDKKILKVVGGPILYHLVDNAVEKVSGEFSYTKVMGFSGGGCYGSARSNDRNSELQALLFCLAYLLCPDASYCCFRTIIVRGAPATLCMLFFWHYERIEILGLMANHDHLTFYYHSLGIFSGCIPSS</sequence>
<evidence type="ECO:0000313" key="3">
    <source>
        <dbReference type="EMBL" id="GBN87084.1"/>
    </source>
</evidence>
<evidence type="ECO:0000256" key="2">
    <source>
        <dbReference type="SAM" id="MobiDB-lite"/>
    </source>
</evidence>
<evidence type="ECO:0000256" key="1">
    <source>
        <dbReference type="ARBA" id="ARBA00022801"/>
    </source>
</evidence>